<name>A0A195EZ27_9HYME</name>
<reference evidence="2 3" key="1">
    <citation type="submission" date="2016-03" db="EMBL/GenBank/DDBJ databases">
        <title>Trachymyrmex septentrionalis WGS genome.</title>
        <authorList>
            <person name="Nygaard S."/>
            <person name="Hu H."/>
            <person name="Boomsma J."/>
            <person name="Zhang G."/>
        </authorList>
    </citation>
    <scope>NUCLEOTIDE SEQUENCE [LARGE SCALE GENOMIC DNA]</scope>
    <source>
        <strain evidence="2">Tsep2-gDNA-1</strain>
        <tissue evidence="2">Whole body</tissue>
    </source>
</reference>
<sequence length="117" mass="12472">MSGGTCRHHAAGIEDCAHAARTYADLCKGARKCGKLLVKRAGCVNSSGNVEENTELVSGHKTKDKSGTCPFSRRTAHLPDVKDDGSSVGGVKWCDRSSPNSIPWDIGSPRARYRAEA</sequence>
<organism evidence="2 3">
    <name type="scientific">Trachymyrmex septentrionalis</name>
    <dbReference type="NCBI Taxonomy" id="34720"/>
    <lineage>
        <taxon>Eukaryota</taxon>
        <taxon>Metazoa</taxon>
        <taxon>Ecdysozoa</taxon>
        <taxon>Arthropoda</taxon>
        <taxon>Hexapoda</taxon>
        <taxon>Insecta</taxon>
        <taxon>Pterygota</taxon>
        <taxon>Neoptera</taxon>
        <taxon>Endopterygota</taxon>
        <taxon>Hymenoptera</taxon>
        <taxon>Apocrita</taxon>
        <taxon>Aculeata</taxon>
        <taxon>Formicoidea</taxon>
        <taxon>Formicidae</taxon>
        <taxon>Myrmicinae</taxon>
        <taxon>Trachymyrmex</taxon>
    </lineage>
</organism>
<gene>
    <name evidence="2" type="ORF">ALC56_12495</name>
</gene>
<keyword evidence="3" id="KW-1185">Reference proteome</keyword>
<feature type="region of interest" description="Disordered" evidence="1">
    <location>
        <begin position="53"/>
        <end position="89"/>
    </location>
</feature>
<proteinExistence type="predicted"/>
<evidence type="ECO:0000313" key="3">
    <source>
        <dbReference type="Proteomes" id="UP000078541"/>
    </source>
</evidence>
<accession>A0A195EZ27</accession>
<evidence type="ECO:0000313" key="2">
    <source>
        <dbReference type="EMBL" id="KYN33162.1"/>
    </source>
</evidence>
<dbReference type="AlphaFoldDB" id="A0A195EZ27"/>
<dbReference type="EMBL" id="KQ981909">
    <property type="protein sequence ID" value="KYN33162.1"/>
    <property type="molecule type" value="Genomic_DNA"/>
</dbReference>
<protein>
    <submittedName>
        <fullName evidence="2">Uncharacterized protein</fullName>
    </submittedName>
</protein>
<evidence type="ECO:0000256" key="1">
    <source>
        <dbReference type="SAM" id="MobiDB-lite"/>
    </source>
</evidence>
<dbReference type="Proteomes" id="UP000078541">
    <property type="component" value="Unassembled WGS sequence"/>
</dbReference>